<protein>
    <recommendedName>
        <fullName evidence="3">PilY1 beta-propeller domain-containing protein</fullName>
    </recommendedName>
</protein>
<dbReference type="RefSeq" id="WP_242284367.1">
    <property type="nucleotide sequence ID" value="NZ_JAKKSL010000001.1"/>
</dbReference>
<feature type="domain" description="PilY1 beta-propeller" evidence="3">
    <location>
        <begin position="145"/>
        <end position="396"/>
    </location>
</feature>
<proteinExistence type="predicted"/>
<organism evidence="4 5">
    <name type="scientific">Colwellia maritima</name>
    <dbReference type="NCBI Taxonomy" id="2912588"/>
    <lineage>
        <taxon>Bacteria</taxon>
        <taxon>Pseudomonadati</taxon>
        <taxon>Pseudomonadota</taxon>
        <taxon>Gammaproteobacteria</taxon>
        <taxon>Alteromonadales</taxon>
        <taxon>Colwelliaceae</taxon>
        <taxon>Colwellia</taxon>
    </lineage>
</organism>
<evidence type="ECO:0000313" key="5">
    <source>
        <dbReference type="Proteomes" id="UP001139646"/>
    </source>
</evidence>
<sequence>MVDGVQIGANDLPAIDESTGKFSSSVQSFWSSSVDGNLVSKGGVVDWFAKKAVGDRVVYSNIGSDMSDEDDDSLKILDINALNGHESAYAAELKIAEEDAVDYFNWSLGMDVDDEDKDGLKTDMRVDVFGDPLHSKPLVINYGTSIRVLVGTNAGALHMFEDGGTTVSEKWAFMPTELFPNITGLRDNYSTANKIYGVDGQITSYIDDKNGDGVIESGDTAWIFFGLRRGGDSYYALDVSNKDSPKLLWHIKVGTTGFENLGQTWSQPTIGFSKLNLSGDEASPVLFFGGGYDTNKDTGGVGTADSKGHSVYMVDAKTGSLLWSMAPTGGDTDFTGTDSIPSAIGLLDSNGNGLIDRLYTGDTGGNIWRIDMPGSSKSDFSVFRLASLGDEASNSADRRFFYEPIVRAFIDETIETNVTDHNGVTTTVTAHQENPYDAILIGSGDRSNPLGTDTADSFFMIKDENIKTQTFSATSTPPTPAVLTKSDLFDFSTDRFAANLTTEEKTQLEKDVSEKSGWFIDYNQTGEKSTSAAIVLNGIVYFTTYTPPEFAGVLVDCKPPTGNGWLYGVDLALGTKRYNWADSSERGDDRIYGPFENQYLGTPTMIVLPDDPTDPKSDTTIRLGVGIELSNPLNSWFKTMRTYLYVTEE</sequence>
<dbReference type="Proteomes" id="UP001139646">
    <property type="component" value="Unassembled WGS sequence"/>
</dbReference>
<dbReference type="EMBL" id="JAKKSL010000001">
    <property type="protein sequence ID" value="MCI2283143.1"/>
    <property type="molecule type" value="Genomic_DNA"/>
</dbReference>
<gene>
    <name evidence="4" type="ORF">L3081_06715</name>
</gene>
<comment type="caution">
    <text evidence="4">The sequence shown here is derived from an EMBL/GenBank/DDBJ whole genome shotgun (WGS) entry which is preliminary data.</text>
</comment>
<keyword evidence="2" id="KW-0106">Calcium</keyword>
<name>A0ABS9WYT0_9GAMM</name>
<dbReference type="Pfam" id="PF05567">
    <property type="entry name" value="T4P_PilY1"/>
    <property type="match status" value="1"/>
</dbReference>
<evidence type="ECO:0000256" key="1">
    <source>
        <dbReference type="ARBA" id="ARBA00022723"/>
    </source>
</evidence>
<keyword evidence="5" id="KW-1185">Reference proteome</keyword>
<accession>A0ABS9WYT0</accession>
<evidence type="ECO:0000259" key="3">
    <source>
        <dbReference type="Pfam" id="PF05567"/>
    </source>
</evidence>
<evidence type="ECO:0000313" key="4">
    <source>
        <dbReference type="EMBL" id="MCI2283143.1"/>
    </source>
</evidence>
<dbReference type="InterPro" id="IPR008707">
    <property type="entry name" value="B-propeller_PilY1"/>
</dbReference>
<keyword evidence="1" id="KW-0479">Metal-binding</keyword>
<evidence type="ECO:0000256" key="2">
    <source>
        <dbReference type="ARBA" id="ARBA00022837"/>
    </source>
</evidence>
<reference evidence="4" key="1">
    <citation type="submission" date="2022-01" db="EMBL/GenBank/DDBJ databases">
        <title>Colwellia maritima, isolated from seawater.</title>
        <authorList>
            <person name="Kristyanto S."/>
            <person name="Jung J."/>
            <person name="Jeon C.O."/>
        </authorList>
    </citation>
    <scope>NUCLEOTIDE SEQUENCE</scope>
    <source>
        <strain evidence="4">MSW7</strain>
    </source>
</reference>